<protein>
    <submittedName>
        <fullName evidence="3">Uncharacterized protein</fullName>
    </submittedName>
</protein>
<feature type="signal peptide" evidence="2">
    <location>
        <begin position="1"/>
        <end position="21"/>
    </location>
</feature>
<feature type="region of interest" description="Disordered" evidence="1">
    <location>
        <begin position="245"/>
        <end position="304"/>
    </location>
</feature>
<dbReference type="STRING" id="3088.A0A383VAQ1"/>
<organism evidence="3 4">
    <name type="scientific">Tetradesmus obliquus</name>
    <name type="common">Green alga</name>
    <name type="synonym">Acutodesmus obliquus</name>
    <dbReference type="NCBI Taxonomy" id="3088"/>
    <lineage>
        <taxon>Eukaryota</taxon>
        <taxon>Viridiplantae</taxon>
        <taxon>Chlorophyta</taxon>
        <taxon>core chlorophytes</taxon>
        <taxon>Chlorophyceae</taxon>
        <taxon>CS clade</taxon>
        <taxon>Sphaeropleales</taxon>
        <taxon>Scenedesmaceae</taxon>
        <taxon>Tetradesmus</taxon>
    </lineage>
</organism>
<feature type="compositionally biased region" description="Basic and acidic residues" evidence="1">
    <location>
        <begin position="274"/>
        <end position="287"/>
    </location>
</feature>
<feature type="compositionally biased region" description="Low complexity" evidence="1">
    <location>
        <begin position="1019"/>
        <end position="1038"/>
    </location>
</feature>
<accession>A0A383VAQ1</accession>
<dbReference type="Gene3D" id="2.100.10.30">
    <property type="entry name" value="Jacalin-like lectin domain"/>
    <property type="match status" value="1"/>
</dbReference>
<reference evidence="3 4" key="1">
    <citation type="submission" date="2016-10" db="EMBL/GenBank/DDBJ databases">
        <authorList>
            <person name="Cai Z."/>
        </authorList>
    </citation>
    <scope>NUCLEOTIDE SEQUENCE [LARGE SCALE GENOMIC DNA]</scope>
</reference>
<evidence type="ECO:0000313" key="3">
    <source>
        <dbReference type="EMBL" id="SZX61436.1"/>
    </source>
</evidence>
<evidence type="ECO:0000313" key="4">
    <source>
        <dbReference type="Proteomes" id="UP000256970"/>
    </source>
</evidence>
<dbReference type="AlphaFoldDB" id="A0A383VAQ1"/>
<sequence>MAMAKALAAVLLLGVVQSAIAGAPDCVDSSTQFFGAPWHASLVDAEQESDYKLWGPLAGAGLLYNKEARCVQAVQGTYGPEVPSTATLGLKASGSSSGAVLKKELSLAAGEVFDYVEYKADSCIRFLQLTTNKGRSLAVGDAAAELSLQSHRPAPGAFLGFFKATLAPEDAASAAAAAAPVPTEGSTPLLGKGALKQLQLVWVRDCATVGANAEPADPVAPALPAPNTLEQQPELHVPADVPAAAPGAAAADTDALSPTWGDHGSDEELVTAAEPDHEHSPDAEHTADPAAGKAEPAGPQVTQFGRDGSALRAATTGPASCSAKQAIGFNEKDGAVPTASCTLSGLGKEVPLLSCFGTNLLPTAAAGAAESLSPCANLACKLAKEGCESSGAFGVGSFCTGKVVSMGATAKLHALGTSYLGYPCIELKDIKAGLLAGAAAAAAAGPAGDYSAKGAFVAKSWKVRPGSCVLGCMLFDCRICCWVPANCSAKGAFVAKSWKVRMRMRVCACTGSYRQLQTAAAAAAGSAGDYSAKGAFVAKSWKVCDCAAGGVTAQASQDKSGNITIKLPEVPLPRVTITTFPVDIKPPNFTLPAFSPKALNFSLPASLAALAKIANFTALDLDFSDLNFTLPSLPTLQFSNASATLGSHLPVALLASLPAGLRFDKPVVNMTLPEVVAQWLAAAVAKATLPRIVVPAETVAQLQGLIPGFKAPSVVMPTLLSALLSKVPSSIELPSFSVPGKALPGVSLLLPNLTSLPSIVLPADMPKEVRLPPVLTMQQVGLPSLQTLARHVVDSLPSVEVSFNVPDILAQWVAGVAQGSPLQQLNMSDAGHEQLKALLPDMPDKGPALLLLNISSPFLAKPVVKELINLPTVVIPDSLIKNVTALLPALTSLPSILLSKLPTGNLTMLPEVKLPEITVPRLRLTIGKVLQELPASLNLTQGITDWLDAHTSLLGKADGTAAAAANANVTGGMGGIDLSMAHPAVAADGGLAAAVQQMAGAKAAAAGTAAAAAGSSDGKEASAAAAAATPAAADEPAGPVVAGAPIQEAEVKAP</sequence>
<evidence type="ECO:0000256" key="1">
    <source>
        <dbReference type="SAM" id="MobiDB-lite"/>
    </source>
</evidence>
<dbReference type="EMBL" id="FNXT01000144">
    <property type="protein sequence ID" value="SZX61436.1"/>
    <property type="molecule type" value="Genomic_DNA"/>
</dbReference>
<feature type="chain" id="PRO_5016979791" evidence="2">
    <location>
        <begin position="22"/>
        <end position="1054"/>
    </location>
</feature>
<dbReference type="InterPro" id="IPR036404">
    <property type="entry name" value="Jacalin-like_lectin_dom_sf"/>
</dbReference>
<dbReference type="Proteomes" id="UP000256970">
    <property type="component" value="Unassembled WGS sequence"/>
</dbReference>
<evidence type="ECO:0000256" key="2">
    <source>
        <dbReference type="SAM" id="SignalP"/>
    </source>
</evidence>
<name>A0A383VAQ1_TETOB</name>
<keyword evidence="4" id="KW-1185">Reference proteome</keyword>
<feature type="region of interest" description="Disordered" evidence="1">
    <location>
        <begin position="1019"/>
        <end position="1054"/>
    </location>
</feature>
<feature type="compositionally biased region" description="Low complexity" evidence="1">
    <location>
        <begin position="245"/>
        <end position="255"/>
    </location>
</feature>
<keyword evidence="2" id="KW-0732">Signal</keyword>
<gene>
    <name evidence="3" type="ORF">BQ4739_LOCUS1931</name>
</gene>
<proteinExistence type="predicted"/>